<dbReference type="Pfam" id="PF17203">
    <property type="entry name" value="sCache_3_2"/>
    <property type="match status" value="1"/>
</dbReference>
<dbReference type="PANTHER" id="PTHR44757">
    <property type="entry name" value="DIGUANYLATE CYCLASE DGCP"/>
    <property type="match status" value="1"/>
</dbReference>
<dbReference type="Gene3D" id="6.10.340.10">
    <property type="match status" value="1"/>
</dbReference>
<proteinExistence type="predicted"/>
<feature type="domain" description="HAMP" evidence="14">
    <location>
        <begin position="188"/>
        <end position="240"/>
    </location>
</feature>
<feature type="domain" description="PAS" evidence="13">
    <location>
        <begin position="551"/>
        <end position="595"/>
    </location>
</feature>
<dbReference type="InterPro" id="IPR052155">
    <property type="entry name" value="Biofilm_reg_signaling"/>
</dbReference>
<evidence type="ECO:0000256" key="3">
    <source>
        <dbReference type="ARBA" id="ARBA00022553"/>
    </source>
</evidence>
<keyword evidence="4" id="KW-0808">Transferase</keyword>
<dbReference type="CDD" id="cd01949">
    <property type="entry name" value="GGDEF"/>
    <property type="match status" value="1"/>
</dbReference>
<dbReference type="SMART" id="SM00304">
    <property type="entry name" value="HAMP"/>
    <property type="match status" value="1"/>
</dbReference>
<comment type="caution">
    <text evidence="16">The sequence shown here is derived from an EMBL/GenBank/DDBJ whole genome shotgun (WGS) entry which is preliminary data.</text>
</comment>
<accession>A0A1Q8YIU7</accession>
<evidence type="ECO:0000256" key="8">
    <source>
        <dbReference type="ARBA" id="ARBA00022840"/>
    </source>
</evidence>
<keyword evidence="6" id="KW-0547">Nucleotide-binding</keyword>
<evidence type="ECO:0000313" key="16">
    <source>
        <dbReference type="EMBL" id="OLP07932.1"/>
    </source>
</evidence>
<evidence type="ECO:0000256" key="5">
    <source>
        <dbReference type="ARBA" id="ARBA00022692"/>
    </source>
</evidence>
<evidence type="ECO:0000256" key="4">
    <source>
        <dbReference type="ARBA" id="ARBA00022679"/>
    </source>
</evidence>
<dbReference type="InterPro" id="IPR043128">
    <property type="entry name" value="Rev_trsase/Diguanyl_cyclase"/>
</dbReference>
<keyword evidence="3" id="KW-0597">Phosphoprotein</keyword>
<dbReference type="STRING" id="81479.RA876_19000"/>
<name>A0A1Q8YIU7_9BURK</name>
<dbReference type="InterPro" id="IPR033463">
    <property type="entry name" value="sCache_3"/>
</dbReference>
<evidence type="ECO:0000259" key="13">
    <source>
        <dbReference type="PROSITE" id="PS50112"/>
    </source>
</evidence>
<dbReference type="SUPFAM" id="SSF158472">
    <property type="entry name" value="HAMP domain-like"/>
    <property type="match status" value="1"/>
</dbReference>
<evidence type="ECO:0000256" key="6">
    <source>
        <dbReference type="ARBA" id="ARBA00022741"/>
    </source>
</evidence>
<evidence type="ECO:0000259" key="15">
    <source>
        <dbReference type="PROSITE" id="PS50887"/>
    </source>
</evidence>
<evidence type="ECO:0000256" key="1">
    <source>
        <dbReference type="ARBA" id="ARBA00004651"/>
    </source>
</evidence>
<dbReference type="PROSITE" id="PS50112">
    <property type="entry name" value="PAS"/>
    <property type="match status" value="1"/>
</dbReference>
<organism evidence="16 17">
    <name type="scientific">Rhodoferax antarcticus ANT.BR</name>
    <dbReference type="NCBI Taxonomy" id="1111071"/>
    <lineage>
        <taxon>Bacteria</taxon>
        <taxon>Pseudomonadati</taxon>
        <taxon>Pseudomonadota</taxon>
        <taxon>Betaproteobacteria</taxon>
        <taxon>Burkholderiales</taxon>
        <taxon>Comamonadaceae</taxon>
        <taxon>Rhodoferax</taxon>
    </lineage>
</organism>
<feature type="transmembrane region" description="Helical" evidence="12">
    <location>
        <begin position="169"/>
        <end position="190"/>
    </location>
</feature>
<feature type="transmembrane region" description="Helical" evidence="12">
    <location>
        <begin position="17"/>
        <end position="34"/>
    </location>
</feature>
<gene>
    <name evidence="16" type="ORF">BLL52_1030</name>
</gene>
<protein>
    <submittedName>
        <fullName evidence="16">HAMP, PAS/PAC, GGDEF domain-containing sensory protein</fullName>
    </submittedName>
</protein>
<sequence length="869" mass="95115">MFGTLQRLFFGTLRRQLMTGMVLTVALTMAAFVWDLTRRQQQVAVAQQVSQATSMARSVAASGAVWLAARDASGLQEIVHGLSSYPELRYAMVLDARGELLAHTEPERRGQYLTDLPAQPAEQVRQRGAYLVDVYSPVMLNGRSIGWVRIGLAGTALEASLAQVARNGLIYMLVAIILAALISAAVSRLLTRRLAAMSEVANAVEQGQAGLRVATDGDDEAAQLARQFNTMLDALAQRDQALKDSETFKTVILDSVAAEIAVIDRSGTILAVNEQWQRFSVENTNLPGQRAPHTDVGANYLEMCIDSNSIHRASLGVALAHDGIAAVLEGRSPHFILDYPCHSPQEQRWFTMVVRPLGSDRRSGVAITHTDISAVKLAERYEQFRSQMLELMAGETALPELLRAMASGVENLHPSMLCSILLLTDDGKRLGEVFAPSLPAFYNQAVVGLEISLGCGSCGTAAFTGQRVVVQDIATHPYWANYKALAQQADLGACWSQPILASGGKVLGTFAIYHRQVHAPTAHDIMVIEQSARLASIAIEHKRTQAALLASEDMFRTLFETLPTGVLYQNADGYITSANAAAQRILGLTLEQLRGSTSTDPRWHAVHEDGSPCPGNEHPISQAIRTGQPVRNMTMGIAVPDRDLVWILASAMPLFKDGKLDQAYVVFEDVTERQKMVQHVRQLAFYDPLTELPNRRLLSERLAQAISASKRSDCFGAMMFLDLDNFKPLNDEHGHELGDLLLAEVAQRLKNSVRAVDTVARIGGDEFVVMLTDLSPGRAEATTLAEAVAEKVRDALAQPYLLALTREEGDHITVEHRCSASIGITLFSHRDSNHEQILQRSDAAMYQAKEEGRNRLKFASPKPESAEMR</sequence>
<evidence type="ECO:0000256" key="10">
    <source>
        <dbReference type="ARBA" id="ARBA00023012"/>
    </source>
</evidence>
<keyword evidence="7" id="KW-0418">Kinase</keyword>
<comment type="subcellular location">
    <subcellularLocation>
        <location evidence="1">Cell membrane</location>
        <topology evidence="1">Multi-pass membrane protein</topology>
    </subcellularLocation>
</comment>
<dbReference type="InterPro" id="IPR013656">
    <property type="entry name" value="PAS_4"/>
</dbReference>
<dbReference type="SUPFAM" id="SSF55073">
    <property type="entry name" value="Nucleotide cyclase"/>
    <property type="match status" value="1"/>
</dbReference>
<keyword evidence="8" id="KW-0067">ATP-binding</keyword>
<dbReference type="Pfam" id="PF08448">
    <property type="entry name" value="PAS_4"/>
    <property type="match status" value="2"/>
</dbReference>
<evidence type="ECO:0000313" key="17">
    <source>
        <dbReference type="Proteomes" id="UP000185911"/>
    </source>
</evidence>
<keyword evidence="5 12" id="KW-0812">Transmembrane</keyword>
<evidence type="ECO:0000256" key="7">
    <source>
        <dbReference type="ARBA" id="ARBA00022777"/>
    </source>
</evidence>
<evidence type="ECO:0000256" key="12">
    <source>
        <dbReference type="SAM" id="Phobius"/>
    </source>
</evidence>
<keyword evidence="10" id="KW-0902">Two-component regulatory system</keyword>
<keyword evidence="11 12" id="KW-0472">Membrane</keyword>
<dbReference type="InterPro" id="IPR003660">
    <property type="entry name" value="HAMP_dom"/>
</dbReference>
<dbReference type="Pfam" id="PF00672">
    <property type="entry name" value="HAMP"/>
    <property type="match status" value="1"/>
</dbReference>
<dbReference type="InterPro" id="IPR029151">
    <property type="entry name" value="Sensor-like_sf"/>
</dbReference>
<feature type="domain" description="GGDEF" evidence="15">
    <location>
        <begin position="714"/>
        <end position="861"/>
    </location>
</feature>
<evidence type="ECO:0000256" key="9">
    <source>
        <dbReference type="ARBA" id="ARBA00022989"/>
    </source>
</evidence>
<dbReference type="GO" id="GO:0000160">
    <property type="term" value="P:phosphorelay signal transduction system"/>
    <property type="evidence" value="ECO:0007669"/>
    <property type="project" value="UniProtKB-KW"/>
</dbReference>
<evidence type="ECO:0000256" key="11">
    <source>
        <dbReference type="ARBA" id="ARBA00023136"/>
    </source>
</evidence>
<dbReference type="InterPro" id="IPR035965">
    <property type="entry name" value="PAS-like_dom_sf"/>
</dbReference>
<dbReference type="Gene3D" id="3.30.450.40">
    <property type="match status" value="1"/>
</dbReference>
<dbReference type="Gene3D" id="3.30.450.20">
    <property type="entry name" value="PAS domain"/>
    <property type="match status" value="3"/>
</dbReference>
<dbReference type="GO" id="GO:0005524">
    <property type="term" value="F:ATP binding"/>
    <property type="evidence" value="ECO:0007669"/>
    <property type="project" value="UniProtKB-KW"/>
</dbReference>
<dbReference type="InterPro" id="IPR000014">
    <property type="entry name" value="PAS"/>
</dbReference>
<dbReference type="Gene3D" id="3.30.70.270">
    <property type="match status" value="1"/>
</dbReference>
<dbReference type="Proteomes" id="UP000185911">
    <property type="component" value="Unassembled WGS sequence"/>
</dbReference>
<dbReference type="PROSITE" id="PS50885">
    <property type="entry name" value="HAMP"/>
    <property type="match status" value="1"/>
</dbReference>
<dbReference type="EMBL" id="MSYM01000007">
    <property type="protein sequence ID" value="OLP07932.1"/>
    <property type="molecule type" value="Genomic_DNA"/>
</dbReference>
<reference evidence="16 17" key="1">
    <citation type="submission" date="2017-01" db="EMBL/GenBank/DDBJ databases">
        <title>Genome sequence of Rhodoferax antarcticus ANT.BR, a psychrophilic purple nonsulfur bacterium from an Antarctic microbial mat.</title>
        <authorList>
            <person name="Baker J."/>
            <person name="Riester C."/>
            <person name="Skinner B."/>
            <person name="Newell A."/>
            <person name="Swingley W."/>
            <person name="Madigan M."/>
            <person name="Jung D."/>
            <person name="Asao M."/>
            <person name="Chen M."/>
            <person name="Loughlin P."/>
            <person name="Pan H."/>
            <person name="Lin S."/>
            <person name="Li N."/>
            <person name="Shaw J."/>
            <person name="Prado M."/>
            <person name="Sherman C."/>
            <person name="Li X."/>
            <person name="Tang J."/>
            <person name="Blankenship R."/>
            <person name="Zhao T."/>
            <person name="Touchman J."/>
            <person name="Sattley M."/>
        </authorList>
    </citation>
    <scope>NUCLEOTIDE SEQUENCE [LARGE SCALE GENOMIC DNA]</scope>
    <source>
        <strain evidence="16 17">ANT.BR</strain>
    </source>
</reference>
<dbReference type="GO" id="GO:0005886">
    <property type="term" value="C:plasma membrane"/>
    <property type="evidence" value="ECO:0007669"/>
    <property type="project" value="UniProtKB-SubCell"/>
</dbReference>
<dbReference type="CDD" id="cd06225">
    <property type="entry name" value="HAMP"/>
    <property type="match status" value="1"/>
</dbReference>
<dbReference type="InterPro" id="IPR003018">
    <property type="entry name" value="GAF"/>
</dbReference>
<dbReference type="NCBIfam" id="TIGR00254">
    <property type="entry name" value="GGDEF"/>
    <property type="match status" value="1"/>
</dbReference>
<dbReference type="Pfam" id="PF13185">
    <property type="entry name" value="GAF_2"/>
    <property type="match status" value="1"/>
</dbReference>
<dbReference type="AlphaFoldDB" id="A0A1Q8YIU7"/>
<dbReference type="SMART" id="SM00065">
    <property type="entry name" value="GAF"/>
    <property type="match status" value="1"/>
</dbReference>
<dbReference type="SMART" id="SM00267">
    <property type="entry name" value="GGDEF"/>
    <property type="match status" value="1"/>
</dbReference>
<dbReference type="SUPFAM" id="SSF55785">
    <property type="entry name" value="PYP-like sensor domain (PAS domain)"/>
    <property type="match status" value="2"/>
</dbReference>
<evidence type="ECO:0000256" key="2">
    <source>
        <dbReference type="ARBA" id="ARBA00022475"/>
    </source>
</evidence>
<dbReference type="FunFam" id="3.30.70.270:FF:000001">
    <property type="entry name" value="Diguanylate cyclase domain protein"/>
    <property type="match status" value="1"/>
</dbReference>
<dbReference type="Pfam" id="PF00990">
    <property type="entry name" value="GGDEF"/>
    <property type="match status" value="1"/>
</dbReference>
<dbReference type="SUPFAM" id="SSF103190">
    <property type="entry name" value="Sensory domain-like"/>
    <property type="match status" value="1"/>
</dbReference>
<keyword evidence="2" id="KW-1003">Cell membrane</keyword>
<keyword evidence="9 12" id="KW-1133">Transmembrane helix</keyword>
<dbReference type="CDD" id="cd00130">
    <property type="entry name" value="PAS"/>
    <property type="match status" value="1"/>
</dbReference>
<dbReference type="SMART" id="SM00091">
    <property type="entry name" value="PAS"/>
    <property type="match status" value="1"/>
</dbReference>
<dbReference type="GO" id="GO:0016301">
    <property type="term" value="F:kinase activity"/>
    <property type="evidence" value="ECO:0007669"/>
    <property type="project" value="UniProtKB-KW"/>
</dbReference>
<keyword evidence="17" id="KW-1185">Reference proteome</keyword>
<dbReference type="NCBIfam" id="TIGR00229">
    <property type="entry name" value="sensory_box"/>
    <property type="match status" value="1"/>
</dbReference>
<dbReference type="InterPro" id="IPR029787">
    <property type="entry name" value="Nucleotide_cyclase"/>
</dbReference>
<dbReference type="InterPro" id="IPR029016">
    <property type="entry name" value="GAF-like_dom_sf"/>
</dbReference>
<dbReference type="PANTHER" id="PTHR44757:SF2">
    <property type="entry name" value="BIOFILM ARCHITECTURE MAINTENANCE PROTEIN MBAA"/>
    <property type="match status" value="1"/>
</dbReference>
<dbReference type="RefSeq" id="WP_075585527.1">
    <property type="nucleotide sequence ID" value="NZ_MSYM01000007.1"/>
</dbReference>
<dbReference type="SUPFAM" id="SSF55781">
    <property type="entry name" value="GAF domain-like"/>
    <property type="match status" value="1"/>
</dbReference>
<evidence type="ECO:0000259" key="14">
    <source>
        <dbReference type="PROSITE" id="PS50885"/>
    </source>
</evidence>
<dbReference type="InterPro" id="IPR000160">
    <property type="entry name" value="GGDEF_dom"/>
</dbReference>
<dbReference type="PROSITE" id="PS50887">
    <property type="entry name" value="GGDEF"/>
    <property type="match status" value="1"/>
</dbReference>